<evidence type="ECO:0000256" key="5">
    <source>
        <dbReference type="ARBA" id="ARBA00012779"/>
    </source>
</evidence>
<dbReference type="EC" id="2.3.1.231" evidence="4"/>
<dbReference type="GO" id="GO:0030488">
    <property type="term" value="P:tRNA methylation"/>
    <property type="evidence" value="ECO:0007669"/>
    <property type="project" value="TreeGrafter"/>
</dbReference>
<evidence type="ECO:0000256" key="9">
    <source>
        <dbReference type="ARBA" id="ARBA00022691"/>
    </source>
</evidence>
<dbReference type="EMBL" id="ML991771">
    <property type="protein sequence ID" value="KAF2240086.1"/>
    <property type="molecule type" value="Genomic_DNA"/>
</dbReference>
<dbReference type="Pfam" id="PF13621">
    <property type="entry name" value="Cupin_8"/>
    <property type="match status" value="1"/>
</dbReference>
<evidence type="ECO:0000256" key="15">
    <source>
        <dbReference type="ARBA" id="ARBA00049250"/>
    </source>
</evidence>
<keyword evidence="9" id="KW-0949">S-adenosyl-L-methionine</keyword>
<dbReference type="Gene3D" id="2.120.10.80">
    <property type="entry name" value="Kelch-type beta propeller"/>
    <property type="match status" value="1"/>
</dbReference>
<protein>
    <recommendedName>
        <fullName evidence="6">tRNA wybutosine-synthesizing protein 4</fullName>
        <ecNumber evidence="5">2.1.1.290</ecNumber>
        <ecNumber evidence="4">2.3.1.231</ecNumber>
    </recommendedName>
    <alternativeName>
        <fullName evidence="13">Leucine carboxyl methyltransferase 2</fullName>
    </alternativeName>
    <alternativeName>
        <fullName evidence="14">tRNA(Phe) (7-(3-amino-3-(methoxycarbonyl)propyl)wyosine(37)-N)-methoxycarbonyltransferase</fullName>
    </alternativeName>
    <alternativeName>
        <fullName evidence="12">tRNA(Phe) (7-(3-amino-3-carboxypropyl)wyosine(37)-O)-methyltransferase</fullName>
    </alternativeName>
</protein>
<dbReference type="SUPFAM" id="SSF51197">
    <property type="entry name" value="Clavaminate synthase-like"/>
    <property type="match status" value="1"/>
</dbReference>
<dbReference type="UniPathway" id="UPA00375"/>
<dbReference type="Gene3D" id="3.40.50.150">
    <property type="entry name" value="Vaccinia Virus protein VP39"/>
    <property type="match status" value="1"/>
</dbReference>
<dbReference type="Proteomes" id="UP000800092">
    <property type="component" value="Unassembled WGS sequence"/>
</dbReference>
<proteinExistence type="inferred from homology"/>
<dbReference type="InterPro" id="IPR003347">
    <property type="entry name" value="JmjC_dom"/>
</dbReference>
<dbReference type="PANTHER" id="PTHR46529:SF1">
    <property type="entry name" value="TRNA WYBUTOSINE-SYNTHESIZING PROTEIN 4"/>
    <property type="match status" value="1"/>
</dbReference>
<dbReference type="SUPFAM" id="SSF53335">
    <property type="entry name" value="S-adenosyl-L-methionine-dependent methyltransferases"/>
    <property type="match status" value="1"/>
</dbReference>
<dbReference type="InterPro" id="IPR011043">
    <property type="entry name" value="Gal_Oxase/kelch_b-propeller"/>
</dbReference>
<keyword evidence="8" id="KW-0808">Transferase</keyword>
<dbReference type="Pfam" id="PF04072">
    <property type="entry name" value="LCM"/>
    <property type="match status" value="1"/>
</dbReference>
<dbReference type="FunFam" id="2.60.120.650:FF:000043">
    <property type="entry name" value="tRNA wybutosine-synthesizing protein 4"/>
    <property type="match status" value="1"/>
</dbReference>
<dbReference type="PANTHER" id="PTHR46529">
    <property type="entry name" value="TRNA WYBUTOSINE-SYNTHESIZING PROTEIN 4"/>
    <property type="match status" value="1"/>
</dbReference>
<dbReference type="GO" id="GO:0031591">
    <property type="term" value="P:wybutosine biosynthetic process"/>
    <property type="evidence" value="ECO:0007669"/>
    <property type="project" value="TreeGrafter"/>
</dbReference>
<dbReference type="InterPro" id="IPR029063">
    <property type="entry name" value="SAM-dependent_MTases_sf"/>
</dbReference>
<evidence type="ECO:0000256" key="14">
    <source>
        <dbReference type="ARBA" id="ARBA00030847"/>
    </source>
</evidence>
<keyword evidence="18" id="KW-1185">Reference proteome</keyword>
<comment type="catalytic activity">
    <reaction evidence="15">
        <text>7-[(3S)-(3-amino-3-methoxycarbonyl)propyl]wyosine(37) in tRNA(Phe) + S-adenosyl-L-methionine + CO2 = wybutosine(37) in tRNA(Phe) + S-adenosyl-L-homocysteine + 2 H(+)</text>
        <dbReference type="Rhea" id="RHEA:37119"/>
        <dbReference type="Rhea" id="RHEA-COMP:11844"/>
        <dbReference type="Rhea" id="RHEA-COMP:11847"/>
        <dbReference type="ChEBI" id="CHEBI:15378"/>
        <dbReference type="ChEBI" id="CHEBI:16526"/>
        <dbReference type="ChEBI" id="CHEBI:57856"/>
        <dbReference type="ChEBI" id="CHEBI:59789"/>
        <dbReference type="ChEBI" id="CHEBI:73544"/>
        <dbReference type="ChEBI" id="CHEBI:74275"/>
        <dbReference type="EC" id="2.3.1.231"/>
    </reaction>
</comment>
<dbReference type="Gene3D" id="2.60.120.650">
    <property type="entry name" value="Cupin"/>
    <property type="match status" value="1"/>
</dbReference>
<comment type="catalytic activity">
    <reaction evidence="1">
        <text>7-[(3S)-3-amino-3-carboxypropyl]wyosine(37) in tRNA(Phe) + S-adenosyl-L-methionine = 7-[(3S)-(3-amino-3-methoxycarbonyl)propyl]wyosine(37) in tRNA(Phe) + S-adenosyl-L-homocysteine</text>
        <dbReference type="Rhea" id="RHEA:36903"/>
        <dbReference type="Rhea" id="RHEA-COMP:10379"/>
        <dbReference type="Rhea" id="RHEA-COMP:11844"/>
        <dbReference type="ChEBI" id="CHEBI:57856"/>
        <dbReference type="ChEBI" id="CHEBI:59789"/>
        <dbReference type="ChEBI" id="CHEBI:73543"/>
        <dbReference type="ChEBI" id="CHEBI:74275"/>
        <dbReference type="EC" id="2.1.1.290"/>
    </reaction>
</comment>
<gene>
    <name evidence="17" type="ORF">EV356DRAFT_477579</name>
</gene>
<dbReference type="EC" id="2.1.1.290" evidence="5"/>
<evidence type="ECO:0000256" key="4">
    <source>
        <dbReference type="ARBA" id="ARBA00012155"/>
    </source>
</evidence>
<dbReference type="OrthoDB" id="47172at2759"/>
<dbReference type="AlphaFoldDB" id="A0A6A6HPQ0"/>
<dbReference type="Pfam" id="PF13418">
    <property type="entry name" value="Beta-prop_TYW4"/>
    <property type="match status" value="1"/>
</dbReference>
<dbReference type="GO" id="GO:0008175">
    <property type="term" value="F:tRNA methyltransferase activity"/>
    <property type="evidence" value="ECO:0007669"/>
    <property type="project" value="TreeGrafter"/>
</dbReference>
<dbReference type="SUPFAM" id="SSF50965">
    <property type="entry name" value="Galactose oxidase, central domain"/>
    <property type="match status" value="1"/>
</dbReference>
<evidence type="ECO:0000256" key="10">
    <source>
        <dbReference type="ARBA" id="ARBA00022694"/>
    </source>
</evidence>
<keyword evidence="7" id="KW-0489">Methyltransferase</keyword>
<dbReference type="InterPro" id="IPR015915">
    <property type="entry name" value="Kelch-typ_b-propeller"/>
</dbReference>
<organism evidence="17 18">
    <name type="scientific">Viridothelium virens</name>
    <name type="common">Speckled blister lichen</name>
    <name type="synonym">Trypethelium virens</name>
    <dbReference type="NCBI Taxonomy" id="1048519"/>
    <lineage>
        <taxon>Eukaryota</taxon>
        <taxon>Fungi</taxon>
        <taxon>Dikarya</taxon>
        <taxon>Ascomycota</taxon>
        <taxon>Pezizomycotina</taxon>
        <taxon>Dothideomycetes</taxon>
        <taxon>Dothideomycetes incertae sedis</taxon>
        <taxon>Trypetheliales</taxon>
        <taxon>Trypetheliaceae</taxon>
        <taxon>Viridothelium</taxon>
    </lineage>
</organism>
<keyword evidence="10" id="KW-0819">tRNA processing</keyword>
<comment type="pathway">
    <text evidence="2">tRNA modification; wybutosine-tRNA(Phe) biosynthesis.</text>
</comment>
<evidence type="ECO:0000313" key="18">
    <source>
        <dbReference type="Proteomes" id="UP000800092"/>
    </source>
</evidence>
<evidence type="ECO:0000256" key="8">
    <source>
        <dbReference type="ARBA" id="ARBA00022679"/>
    </source>
</evidence>
<dbReference type="Gene3D" id="6.10.140.1470">
    <property type="match status" value="1"/>
</dbReference>
<evidence type="ECO:0000256" key="6">
    <source>
        <dbReference type="ARBA" id="ARBA00018045"/>
    </source>
</evidence>
<accession>A0A6A6HPQ0</accession>
<evidence type="ECO:0000256" key="3">
    <source>
        <dbReference type="ARBA" id="ARBA00010703"/>
    </source>
</evidence>
<reference evidence="17" key="1">
    <citation type="journal article" date="2020" name="Stud. Mycol.">
        <title>101 Dothideomycetes genomes: a test case for predicting lifestyles and emergence of pathogens.</title>
        <authorList>
            <person name="Haridas S."/>
            <person name="Albert R."/>
            <person name="Binder M."/>
            <person name="Bloem J."/>
            <person name="Labutti K."/>
            <person name="Salamov A."/>
            <person name="Andreopoulos B."/>
            <person name="Baker S."/>
            <person name="Barry K."/>
            <person name="Bills G."/>
            <person name="Bluhm B."/>
            <person name="Cannon C."/>
            <person name="Castanera R."/>
            <person name="Culley D."/>
            <person name="Daum C."/>
            <person name="Ezra D."/>
            <person name="Gonzalez J."/>
            <person name="Henrissat B."/>
            <person name="Kuo A."/>
            <person name="Liang C."/>
            <person name="Lipzen A."/>
            <person name="Lutzoni F."/>
            <person name="Magnuson J."/>
            <person name="Mondo S."/>
            <person name="Nolan M."/>
            <person name="Ohm R."/>
            <person name="Pangilinan J."/>
            <person name="Park H.-J."/>
            <person name="Ramirez L."/>
            <person name="Alfaro M."/>
            <person name="Sun H."/>
            <person name="Tritt A."/>
            <person name="Yoshinaga Y."/>
            <person name="Zwiers L.-H."/>
            <person name="Turgeon B."/>
            <person name="Goodwin S."/>
            <person name="Spatafora J."/>
            <person name="Crous P."/>
            <person name="Grigoriev I."/>
        </authorList>
    </citation>
    <scope>NUCLEOTIDE SEQUENCE</scope>
    <source>
        <strain evidence="17">Tuck. ex Michener</strain>
    </source>
</reference>
<comment type="similarity">
    <text evidence="3">Belongs to the methyltransferase superfamily. LCMT family.</text>
</comment>
<sequence>MGAESKSLRATYDASQRRDDAVMETNNSCIVSKRSVEKLYRSDEPEFFRYFVKKFQRRSPLINRGYWLRMKAIEHVILSFLNAPSTKHKLVINLGCGYDPLPFRFLSSYPDICQNTTFVDVDFPPLIMRKREIIDNTAPLCETLEDLDTVNPQYPILLRSRRYLALGCDMKRVDGLTNVLEHELHIRESSVLFLAEVAITYMESKDADSVINWASQFDDARFCLLEQHLPSGPNHPFAHTMLEHFKKLQSPLLVLRKYPQIQDQQIRFLQNGWSRVDITDLWSLWSHDDFLKPNERRSLDSIEPFDEWEEFALFGGHYFLLVATSASKDIERSPLFPASLASHISTSLNCHDAKLLYTAYPNGQHYRRFGAAMMIKREEQVPNLVGFHGGMGQKTRLTTCHIHADLNLSDQFKGPPTEARMNHTITRHRDSRYLLVGGRSSPDKAQGSCWLQEDGHWQEVDSLFPGRYRHCAGQVGLQFLVSGAQTRLDGVLTYGGRTSDGNVLGEWMFWDGQNGWQKVQPTNETPEPRFGASMLSLAEANRPCGYVTGGMRSDGTVIEDLWKWELIYEEGLRIVCRNLSSYVDSIESRSIFGRFGAALVMSEWGVLLVGGVTNGLPLRQEDEVLIFEENPKYPELLSLSRLRLEACGPRPLLIGFGATTVQDHSVIVLGGGATCFSFGTYWNAGCYTLTNDEELYNALWHIDKPTLEGLTNKRDKEGSGASTSRKDMVQSGALEKAEEQHRFSLLPAQLPEPVQIRRVSIASKSDFDRLVAQAQPVILEHLPLGPCVAKWEPSYLKEKIGSGRTVIVHSSPSDHMTFQSKNFSYVTMPFEEFMDRVESGERLYLRALSSNKPTKQATNLQEDYPEIATDFHLPSEFSLVHSQMHSSPLRISGPVSMWLHYDVMANVLCQIKGKKRLMLYPPTDVGHFNLAPGASSSEINVFQADGSTHPSLARTHPHEVMLKPGEALYIPALWLHAATPTEGLSIAVNVFFRNLEQGYAIGRDVYGNRDLAAYEKGRQEINKIFKSFSELPQDIRGFYLQRLSDELKILVEDMTR</sequence>
<comment type="function">
    <text evidence="11">Probable S-adenosyl-L-methionine-dependent methyltransferase that acts as a component of the wybutosine biosynthesis pathway. Wybutosine is a hyper modified guanosine with a tricyclic base found at the 3'-position adjacent to the anticodon of eukaryotic phenylalanine tRNA. May methylate the carboxyl group of leucine residues to form alpha-leucine ester residues.</text>
</comment>
<evidence type="ECO:0000313" key="17">
    <source>
        <dbReference type="EMBL" id="KAF2240086.1"/>
    </source>
</evidence>
<name>A0A6A6HPQ0_VIRVR</name>
<feature type="domain" description="JmjC" evidence="16">
    <location>
        <begin position="849"/>
        <end position="1009"/>
    </location>
</feature>
<dbReference type="InterPro" id="IPR007213">
    <property type="entry name" value="Ppm1/Ppm2/Tcmp"/>
</dbReference>
<evidence type="ECO:0000259" key="16">
    <source>
        <dbReference type="PROSITE" id="PS51184"/>
    </source>
</evidence>
<evidence type="ECO:0000256" key="11">
    <source>
        <dbReference type="ARBA" id="ARBA00025588"/>
    </source>
</evidence>
<evidence type="ECO:0000256" key="12">
    <source>
        <dbReference type="ARBA" id="ARBA00029750"/>
    </source>
</evidence>
<dbReference type="PROSITE" id="PS51184">
    <property type="entry name" value="JMJC"/>
    <property type="match status" value="1"/>
</dbReference>
<dbReference type="SMART" id="SM00558">
    <property type="entry name" value="JmjC"/>
    <property type="match status" value="1"/>
</dbReference>
<evidence type="ECO:0000256" key="13">
    <source>
        <dbReference type="ARBA" id="ARBA00030231"/>
    </source>
</evidence>
<evidence type="ECO:0000256" key="2">
    <source>
        <dbReference type="ARBA" id="ARBA00004797"/>
    </source>
</evidence>
<dbReference type="InterPro" id="IPR041667">
    <property type="entry name" value="Cupin_8"/>
</dbReference>
<evidence type="ECO:0000256" key="7">
    <source>
        <dbReference type="ARBA" id="ARBA00022603"/>
    </source>
</evidence>
<evidence type="ECO:0000256" key="1">
    <source>
        <dbReference type="ARBA" id="ARBA00001806"/>
    </source>
</evidence>